<dbReference type="OrthoDB" id="654853at2"/>
<evidence type="ECO:0000256" key="7">
    <source>
        <dbReference type="ARBA" id="ARBA00023237"/>
    </source>
</evidence>
<keyword evidence="5" id="KW-0812">Transmembrane</keyword>
<evidence type="ECO:0000256" key="1">
    <source>
        <dbReference type="ARBA" id="ARBA00004442"/>
    </source>
</evidence>
<dbReference type="PANTHER" id="PTHR30026">
    <property type="entry name" value="OUTER MEMBRANE PROTEIN TOLC"/>
    <property type="match status" value="1"/>
</dbReference>
<proteinExistence type="inferred from homology"/>
<feature type="chain" id="PRO_5010527976" evidence="8">
    <location>
        <begin position="23"/>
        <end position="459"/>
    </location>
</feature>
<evidence type="ECO:0000313" key="9">
    <source>
        <dbReference type="EMBL" id="SKC19973.1"/>
    </source>
</evidence>
<evidence type="ECO:0000256" key="8">
    <source>
        <dbReference type="SAM" id="SignalP"/>
    </source>
</evidence>
<keyword evidence="4" id="KW-1134">Transmembrane beta strand</keyword>
<dbReference type="SUPFAM" id="SSF56954">
    <property type="entry name" value="Outer membrane efflux proteins (OEP)"/>
    <property type="match status" value="1"/>
</dbReference>
<dbReference type="EMBL" id="FUZA01000015">
    <property type="protein sequence ID" value="SKC19973.1"/>
    <property type="molecule type" value="Genomic_DNA"/>
</dbReference>
<evidence type="ECO:0000256" key="3">
    <source>
        <dbReference type="ARBA" id="ARBA00022448"/>
    </source>
</evidence>
<dbReference type="Pfam" id="PF02321">
    <property type="entry name" value="OEP"/>
    <property type="match status" value="2"/>
</dbReference>
<dbReference type="GO" id="GO:1990281">
    <property type="term" value="C:efflux pump complex"/>
    <property type="evidence" value="ECO:0007669"/>
    <property type="project" value="TreeGrafter"/>
</dbReference>
<keyword evidence="8" id="KW-0732">Signal</keyword>
<protein>
    <submittedName>
        <fullName evidence="9">Outer membrane protein TolC</fullName>
    </submittedName>
</protein>
<organism evidence="9 10">
    <name type="scientific">Dyadobacter psychrophilus</name>
    <dbReference type="NCBI Taxonomy" id="651661"/>
    <lineage>
        <taxon>Bacteria</taxon>
        <taxon>Pseudomonadati</taxon>
        <taxon>Bacteroidota</taxon>
        <taxon>Cytophagia</taxon>
        <taxon>Cytophagales</taxon>
        <taxon>Spirosomataceae</taxon>
        <taxon>Dyadobacter</taxon>
    </lineage>
</organism>
<name>A0A1T5HH31_9BACT</name>
<accession>A0A1T5HH31</accession>
<dbReference type="InterPro" id="IPR003423">
    <property type="entry name" value="OMP_efflux"/>
</dbReference>
<dbReference type="GO" id="GO:0009279">
    <property type="term" value="C:cell outer membrane"/>
    <property type="evidence" value="ECO:0007669"/>
    <property type="project" value="UniProtKB-SubCell"/>
</dbReference>
<dbReference type="InterPro" id="IPR051906">
    <property type="entry name" value="TolC-like"/>
</dbReference>
<evidence type="ECO:0000256" key="2">
    <source>
        <dbReference type="ARBA" id="ARBA00007613"/>
    </source>
</evidence>
<dbReference type="PANTHER" id="PTHR30026:SF20">
    <property type="entry name" value="OUTER MEMBRANE PROTEIN TOLC"/>
    <property type="match status" value="1"/>
</dbReference>
<comment type="similarity">
    <text evidence="2">Belongs to the outer membrane factor (OMF) (TC 1.B.17) family.</text>
</comment>
<evidence type="ECO:0000256" key="6">
    <source>
        <dbReference type="ARBA" id="ARBA00023136"/>
    </source>
</evidence>
<keyword evidence="10" id="KW-1185">Reference proteome</keyword>
<feature type="signal peptide" evidence="8">
    <location>
        <begin position="1"/>
        <end position="22"/>
    </location>
</feature>
<comment type="subcellular location">
    <subcellularLocation>
        <location evidence="1">Cell outer membrane</location>
    </subcellularLocation>
</comment>
<keyword evidence="7" id="KW-0998">Cell outer membrane</keyword>
<dbReference type="Proteomes" id="UP000190897">
    <property type="component" value="Unassembled WGS sequence"/>
</dbReference>
<gene>
    <name evidence="9" type="ORF">SAMN05660293_05575</name>
</gene>
<dbReference type="RefSeq" id="WP_082217989.1">
    <property type="nucleotide sequence ID" value="NZ_FUZA01000015.1"/>
</dbReference>
<keyword evidence="6" id="KW-0472">Membrane</keyword>
<dbReference type="GO" id="GO:0015562">
    <property type="term" value="F:efflux transmembrane transporter activity"/>
    <property type="evidence" value="ECO:0007669"/>
    <property type="project" value="InterPro"/>
</dbReference>
<sequence>MIRLKLCLTSILIMLVGSSLHAQSSLGLTQIWEMTLSNYPSLASKQAQLDESRLARRLTRNNAYMPNVQLQLQNSMGTYASSSGAFFPLPGVININGRAAGQPGQPTAAFNTFGSVVADWRFFEFGRKNLAIKAADQGIDQATNELSAEQLRLKTRSTQLFLKLLNSKVNLQWALQNEARTKQIFELSASLAVAGLKPGADSSLALSAYLQTDAEQESWHAQLSSDLQALTELAPEVDTAQALYYQPYLAPAPVMQGGMIENPHPYLQVLDDAVRYGQTQAELAGRQALPSFSALGGLALRGSGISQDGLVENGVFDGYANGSTNYLLGLAVTWNITNASNSSLEKKRILSRVRSRQANYDVQKLDLDIRHISASKRIEGQLRQISSINAAVKNARLAYELYLSRYENGLISLTELLQIQLILQQAEKTNIDAHSQLWEHVLVRSEASGDFSYLQNQFK</sequence>
<evidence type="ECO:0000313" key="10">
    <source>
        <dbReference type="Proteomes" id="UP000190897"/>
    </source>
</evidence>
<reference evidence="10" key="1">
    <citation type="submission" date="2017-02" db="EMBL/GenBank/DDBJ databases">
        <authorList>
            <person name="Varghese N."/>
            <person name="Submissions S."/>
        </authorList>
    </citation>
    <scope>NUCLEOTIDE SEQUENCE [LARGE SCALE GENOMIC DNA]</scope>
    <source>
        <strain evidence="10">DSM 22270</strain>
    </source>
</reference>
<dbReference type="GO" id="GO:0015288">
    <property type="term" value="F:porin activity"/>
    <property type="evidence" value="ECO:0007669"/>
    <property type="project" value="TreeGrafter"/>
</dbReference>
<evidence type="ECO:0000256" key="4">
    <source>
        <dbReference type="ARBA" id="ARBA00022452"/>
    </source>
</evidence>
<dbReference type="AlphaFoldDB" id="A0A1T5HH31"/>
<keyword evidence="3" id="KW-0813">Transport</keyword>
<dbReference type="STRING" id="651661.SAMN05660293_05575"/>
<dbReference type="Gene3D" id="1.20.1600.10">
    <property type="entry name" value="Outer membrane efflux proteins (OEP)"/>
    <property type="match status" value="1"/>
</dbReference>
<evidence type="ECO:0000256" key="5">
    <source>
        <dbReference type="ARBA" id="ARBA00022692"/>
    </source>
</evidence>